<dbReference type="KEGG" id="frf:LO80_03565"/>
<evidence type="ECO:0000256" key="2">
    <source>
        <dbReference type="SAM" id="SignalP"/>
    </source>
</evidence>
<evidence type="ECO:0000313" key="5">
    <source>
        <dbReference type="Proteomes" id="UP000029672"/>
    </source>
</evidence>
<sequence length="258" mass="28511">MKKILITMLGVSALALSSCSNQPVNQQVTPNSQQQAGTTNQYVQTIANENVIKELLMDENTPQVGPKDAKEAVVIFFDFGCGTCAQISRQVSKLMDDHPDVKFIFKAYPSPKRDAKVPNYATLIASEAYIQGGSELFMAYDKAIFDQRIANGKLTQEDVDAVAEKVGIKYDKKELEQKAASEELQSRKLGKMIGFRGPHDIIIMPTKLADMSQSELDQNAESINKDVFVISHMDAQNQGLDSEGMAKWEAEQISNKLS</sequence>
<feature type="chain" id="PRO_5001934869" description="Thioredoxin-like fold domain-containing protein" evidence="2">
    <location>
        <begin position="27"/>
        <end position="258"/>
    </location>
</feature>
<dbReference type="Gene3D" id="3.40.30.10">
    <property type="entry name" value="Glutaredoxin"/>
    <property type="match status" value="1"/>
</dbReference>
<dbReference type="SUPFAM" id="SSF52833">
    <property type="entry name" value="Thioredoxin-like"/>
    <property type="match status" value="1"/>
</dbReference>
<keyword evidence="1" id="KW-0676">Redox-active center</keyword>
<dbReference type="InterPro" id="IPR036249">
    <property type="entry name" value="Thioredoxin-like_sf"/>
</dbReference>
<dbReference type="Pfam" id="PF13462">
    <property type="entry name" value="Thioredoxin_4"/>
    <property type="match status" value="1"/>
</dbReference>
<proteinExistence type="predicted"/>
<dbReference type="InterPro" id="IPR012336">
    <property type="entry name" value="Thioredoxin-like_fold"/>
</dbReference>
<evidence type="ECO:0000313" key="4">
    <source>
        <dbReference type="EMBL" id="AIT09135.1"/>
    </source>
</evidence>
<dbReference type="EMBL" id="CP009574">
    <property type="protein sequence ID" value="AIT09135.1"/>
    <property type="molecule type" value="Genomic_DNA"/>
</dbReference>
<keyword evidence="5" id="KW-1185">Reference proteome</keyword>
<protein>
    <recommendedName>
        <fullName evidence="3">Thioredoxin-like fold domain-containing protein</fullName>
    </recommendedName>
</protein>
<reference evidence="4 5" key="1">
    <citation type="submission" date="2014-10" db="EMBL/GenBank/DDBJ databases">
        <title>Whole genome sequence of Francisella endociliophora strain FSC1006, isolated from a laboratory culture of the marine ciliate Euplotes raikovi.</title>
        <authorList>
            <person name="Granberg M."/>
            <person name="Backman S."/>
            <person name="Lundmark E."/>
            <person name="Nilsson E."/>
            <person name="Karlsson E."/>
            <person name="Thelaus J."/>
            <person name="Ohrman C."/>
            <person name="Larkeryd A."/>
            <person name="Stenberg P."/>
        </authorList>
    </citation>
    <scope>NUCLEOTIDE SEQUENCE [LARGE SCALE GENOMIC DNA]</scope>
    <source>
        <strain evidence="4 5">FSC1006</strain>
    </source>
</reference>
<accession>A0A097ENJ5</accession>
<dbReference type="Proteomes" id="UP000029672">
    <property type="component" value="Chromosome"/>
</dbReference>
<evidence type="ECO:0000259" key="3">
    <source>
        <dbReference type="Pfam" id="PF13462"/>
    </source>
</evidence>
<dbReference type="eggNOG" id="COG1651">
    <property type="taxonomic scope" value="Bacteria"/>
</dbReference>
<dbReference type="RefSeq" id="WP_040008627.1">
    <property type="nucleotide sequence ID" value="NZ_CP009574.1"/>
</dbReference>
<dbReference type="InterPro" id="IPR017937">
    <property type="entry name" value="Thioredoxin_CS"/>
</dbReference>
<dbReference type="PROSITE" id="PS00194">
    <property type="entry name" value="THIOREDOXIN_1"/>
    <property type="match status" value="1"/>
</dbReference>
<dbReference type="HOGENOM" id="CLU_1088832_0_0_6"/>
<feature type="domain" description="Thioredoxin-like fold" evidence="3">
    <location>
        <begin position="59"/>
        <end position="182"/>
    </location>
</feature>
<evidence type="ECO:0000256" key="1">
    <source>
        <dbReference type="ARBA" id="ARBA00023284"/>
    </source>
</evidence>
<dbReference type="PROSITE" id="PS51257">
    <property type="entry name" value="PROKAR_LIPOPROTEIN"/>
    <property type="match status" value="1"/>
</dbReference>
<name>A0A097ENJ5_9GAMM</name>
<dbReference type="AlphaFoldDB" id="A0A097ENJ5"/>
<keyword evidence="2" id="KW-0732">Signal</keyword>
<organism evidence="4 5">
    <name type="scientific">Candidatus Francisella endociliophora</name>
    <dbReference type="NCBI Taxonomy" id="653937"/>
    <lineage>
        <taxon>Bacteria</taxon>
        <taxon>Pseudomonadati</taxon>
        <taxon>Pseudomonadota</taxon>
        <taxon>Gammaproteobacteria</taxon>
        <taxon>Thiotrichales</taxon>
        <taxon>Francisellaceae</taxon>
        <taxon>Francisella</taxon>
    </lineage>
</organism>
<dbReference type="STRING" id="1547445.LO80_03565"/>
<gene>
    <name evidence="4" type="ORF">LO80_03565</name>
</gene>
<feature type="signal peptide" evidence="2">
    <location>
        <begin position="1"/>
        <end position="26"/>
    </location>
</feature>